<name>A0ACC3SSZ8_LIPKO</name>
<comment type="caution">
    <text evidence="1">The sequence shown here is derived from an EMBL/GenBank/DDBJ whole genome shotgun (WGS) entry which is preliminary data.</text>
</comment>
<evidence type="ECO:0000313" key="1">
    <source>
        <dbReference type="EMBL" id="KAK9234239.1"/>
    </source>
</evidence>
<sequence>MKCIIRSSDIEEFAKMSSIPGTVHLLDLQDSIQAKHASGNQNEIVLIPTPSDDPEDPLNWSRGRKLLSAFCVCVYTFMVGFTSAAIYSVLEPISNATDLSLGDLNAGTGYMFLLFGWGCLVWQPLASQYGKRPIYLLSILVTGAIMVWAPYTKSDGQWIANKILQGFFGAPIESLCEISMADICFTHERGTAIAAYGLTLIGSSFLAPVIAGFIANSQGWQWVLYWCAIFCAIGFVFLFLFMEETNYHLRATVGVEAREDQLSQVESKFQSTKEGTNLGDHHLHHFPSPQKTRISSSVVPQEQSSSRTTTLAKKLRLFQPGVFSHPNRIHRMMVRPLVFLSFPVIVFAGFSYGSSLVWFNILNGTASLILSSPPYNLSPSIVGVSYISPLLGAFIAAAYTGVFGSWFVIRMARWNKGIMEPEHRLWLFMASVLLVPFGLILWGIGAEHHIHWFGLIFAMAIISISNVIGLQISVSYCIDSYPDLSSEAMVTVIIIRNTMSFAVNYGITPWVMNMGLQNAFLVAAFAGMAQVLTFLIFVKWGRVLRARSAQKYLEYSVEMLDTGLAH</sequence>
<dbReference type="Proteomes" id="UP001433508">
    <property type="component" value="Unassembled WGS sequence"/>
</dbReference>
<organism evidence="1 2">
    <name type="scientific">Lipomyces kononenkoae</name>
    <name type="common">Yeast</name>
    <dbReference type="NCBI Taxonomy" id="34357"/>
    <lineage>
        <taxon>Eukaryota</taxon>
        <taxon>Fungi</taxon>
        <taxon>Dikarya</taxon>
        <taxon>Ascomycota</taxon>
        <taxon>Saccharomycotina</taxon>
        <taxon>Lipomycetes</taxon>
        <taxon>Lipomycetales</taxon>
        <taxon>Lipomycetaceae</taxon>
        <taxon>Lipomyces</taxon>
    </lineage>
</organism>
<gene>
    <name evidence="1" type="ORF">V1525DRAFT_413724</name>
</gene>
<evidence type="ECO:0000313" key="2">
    <source>
        <dbReference type="Proteomes" id="UP001433508"/>
    </source>
</evidence>
<accession>A0ACC3SSZ8</accession>
<reference evidence="2" key="1">
    <citation type="journal article" date="2024" name="Front. Bioeng. Biotechnol.">
        <title>Genome-scale model development and genomic sequencing of the oleaginous clade Lipomyces.</title>
        <authorList>
            <person name="Czajka J.J."/>
            <person name="Han Y."/>
            <person name="Kim J."/>
            <person name="Mondo S.J."/>
            <person name="Hofstad B.A."/>
            <person name="Robles A."/>
            <person name="Haridas S."/>
            <person name="Riley R."/>
            <person name="LaButti K."/>
            <person name="Pangilinan J."/>
            <person name="Andreopoulos W."/>
            <person name="Lipzen A."/>
            <person name="Yan J."/>
            <person name="Wang M."/>
            <person name="Ng V."/>
            <person name="Grigoriev I.V."/>
            <person name="Spatafora J.W."/>
            <person name="Magnuson J.K."/>
            <person name="Baker S.E."/>
            <person name="Pomraning K.R."/>
        </authorList>
    </citation>
    <scope>NUCLEOTIDE SEQUENCE [LARGE SCALE GENOMIC DNA]</scope>
    <source>
        <strain evidence="2">CBS 7786</strain>
    </source>
</reference>
<keyword evidence="2" id="KW-1185">Reference proteome</keyword>
<dbReference type="EMBL" id="MU971497">
    <property type="protein sequence ID" value="KAK9234239.1"/>
    <property type="molecule type" value="Genomic_DNA"/>
</dbReference>
<protein>
    <submittedName>
        <fullName evidence="1">Major facilitator superfamily domain-containing protein</fullName>
    </submittedName>
</protein>
<proteinExistence type="predicted"/>